<dbReference type="Gene3D" id="3.30.565.10">
    <property type="entry name" value="Histidine kinase-like ATPase, C-terminal domain"/>
    <property type="match status" value="1"/>
</dbReference>
<evidence type="ECO:0000313" key="9">
    <source>
        <dbReference type="Proteomes" id="UP000308181"/>
    </source>
</evidence>
<dbReference type="Gene3D" id="1.25.40.10">
    <property type="entry name" value="Tetratricopeptide repeat domain"/>
    <property type="match status" value="1"/>
</dbReference>
<feature type="domain" description="Signal transduction histidine kinase subgroup 3 dimerisation and phosphoacceptor" evidence="7">
    <location>
        <begin position="399"/>
        <end position="463"/>
    </location>
</feature>
<dbReference type="InterPro" id="IPR011712">
    <property type="entry name" value="Sig_transdc_His_kin_sub3_dim/P"/>
</dbReference>
<dbReference type="InterPro" id="IPR036890">
    <property type="entry name" value="HATPase_C_sf"/>
</dbReference>
<keyword evidence="5" id="KW-0812">Transmembrane</keyword>
<dbReference type="GO" id="GO:0000155">
    <property type="term" value="F:phosphorelay sensor kinase activity"/>
    <property type="evidence" value="ECO:0007669"/>
    <property type="project" value="InterPro"/>
</dbReference>
<keyword evidence="9" id="KW-1185">Reference proteome</keyword>
<dbReference type="Gene3D" id="1.20.5.1930">
    <property type="match status" value="1"/>
</dbReference>
<organism evidence="8 9">
    <name type="scientific">Pedobacter cryophilus</name>
    <dbReference type="NCBI Taxonomy" id="2571271"/>
    <lineage>
        <taxon>Bacteria</taxon>
        <taxon>Pseudomonadati</taxon>
        <taxon>Bacteroidota</taxon>
        <taxon>Sphingobacteriia</taxon>
        <taxon>Sphingobacteriales</taxon>
        <taxon>Sphingobacteriaceae</taxon>
        <taxon>Pedobacter</taxon>
    </lineage>
</organism>
<dbReference type="InterPro" id="IPR003594">
    <property type="entry name" value="HATPase_dom"/>
</dbReference>
<keyword evidence="4" id="KW-0802">TPR repeat</keyword>
<dbReference type="InterPro" id="IPR050482">
    <property type="entry name" value="Sensor_HK_TwoCompSys"/>
</dbReference>
<dbReference type="Pfam" id="PF02518">
    <property type="entry name" value="HATPase_c"/>
    <property type="match status" value="1"/>
</dbReference>
<sequence>MLINFRLEYLSRYSFLFLLISIISVKTTFAQIEDSAIIKSDSLYRAGEYQKVINLLQNRLVTAQSKKEKVIEIVIYNSFGKAYSQLGKPVEALKNYQIALKKAETDNEKQQSGKILKNIGALYEEQKNFSQALTFYERAQNIAIEIKDESLLADCYNNTGIIYEQQLKYDLALSVYKKALQIYQKLQKTDRIALSLNNIGIVYKYLGELPKAIEYYNQSLIYSEKLGDKFFVAANLNNIGNVYALLKNYPKAIEFNTKSLKIAESIQATNIVVEAYGSLAEDYEGLGDYKKALYFKNKYTKVNSDYINVESAKQLAEMQTLYQTEKQRGQITALKQNEQINSLKMARQELLIQKRNYQILFTVLVMMIFISSGYLYFQKQRVKQKREQRRAILLAETNERSRIAKDVHDDIGSGLSKITLMAGMVSHKMQANGVEVGEINNITQISKDLVENMRDLIWVLNPQNATLDNLVARIREYCSDYLEGLSVKSDLAIQDEIPQIKISQEVQRNIFLTIKEALHNCIKHADCHQIFIELVYKNDLLTFHIKDSGKGFEMNELKKSGNGLKNMQQRMQTIGATFKVNSVLGEGTSVKTEIKLAQLEKAVA</sequence>
<proteinExistence type="predicted"/>
<evidence type="ECO:0000256" key="1">
    <source>
        <dbReference type="ARBA" id="ARBA00022679"/>
    </source>
</evidence>
<dbReference type="GO" id="GO:0016020">
    <property type="term" value="C:membrane"/>
    <property type="evidence" value="ECO:0007669"/>
    <property type="project" value="InterPro"/>
</dbReference>
<dbReference type="SMART" id="SM00028">
    <property type="entry name" value="TPR"/>
    <property type="match status" value="6"/>
</dbReference>
<dbReference type="Pfam" id="PF07730">
    <property type="entry name" value="HisKA_3"/>
    <property type="match status" value="1"/>
</dbReference>
<dbReference type="PROSITE" id="PS50005">
    <property type="entry name" value="TPR"/>
    <property type="match status" value="4"/>
</dbReference>
<dbReference type="InterPro" id="IPR019734">
    <property type="entry name" value="TPR_rpt"/>
</dbReference>
<name>A0A4U1BZJ9_9SPHI</name>
<evidence type="ECO:0000313" key="8">
    <source>
        <dbReference type="EMBL" id="TKB96936.1"/>
    </source>
</evidence>
<feature type="transmembrane region" description="Helical" evidence="5">
    <location>
        <begin position="357"/>
        <end position="377"/>
    </location>
</feature>
<keyword evidence="5" id="KW-1133">Transmembrane helix</keyword>
<evidence type="ECO:0000259" key="6">
    <source>
        <dbReference type="Pfam" id="PF02518"/>
    </source>
</evidence>
<feature type="repeat" description="TPR" evidence="4">
    <location>
        <begin position="113"/>
        <end position="146"/>
    </location>
</feature>
<feature type="domain" description="Histidine kinase/HSP90-like ATPase" evidence="6">
    <location>
        <begin position="507"/>
        <end position="597"/>
    </location>
</feature>
<evidence type="ECO:0000256" key="5">
    <source>
        <dbReference type="SAM" id="Phobius"/>
    </source>
</evidence>
<evidence type="ECO:0000256" key="4">
    <source>
        <dbReference type="PROSITE-ProRule" id="PRU00339"/>
    </source>
</evidence>
<dbReference type="SUPFAM" id="SSF55874">
    <property type="entry name" value="ATPase domain of HSP90 chaperone/DNA topoisomerase II/histidine kinase"/>
    <property type="match status" value="1"/>
</dbReference>
<dbReference type="SUPFAM" id="SSF48452">
    <property type="entry name" value="TPR-like"/>
    <property type="match status" value="2"/>
</dbReference>
<keyword evidence="1" id="KW-0808">Transferase</keyword>
<comment type="caution">
    <text evidence="8">The sequence shown here is derived from an EMBL/GenBank/DDBJ whole genome shotgun (WGS) entry which is preliminary data.</text>
</comment>
<gene>
    <name evidence="8" type="ORF">FA046_12745</name>
</gene>
<dbReference type="CDD" id="cd16917">
    <property type="entry name" value="HATPase_UhpB-NarQ-NarX-like"/>
    <property type="match status" value="1"/>
</dbReference>
<keyword evidence="5" id="KW-0472">Membrane</keyword>
<feature type="repeat" description="TPR" evidence="4">
    <location>
        <begin position="193"/>
        <end position="226"/>
    </location>
</feature>
<dbReference type="AlphaFoldDB" id="A0A4U1BZJ9"/>
<dbReference type="GO" id="GO:0046983">
    <property type="term" value="F:protein dimerization activity"/>
    <property type="evidence" value="ECO:0007669"/>
    <property type="project" value="InterPro"/>
</dbReference>
<protein>
    <submittedName>
        <fullName evidence="8">Tetratricopeptide repeat protein</fullName>
    </submittedName>
</protein>
<evidence type="ECO:0000256" key="3">
    <source>
        <dbReference type="ARBA" id="ARBA00023012"/>
    </source>
</evidence>
<accession>A0A4U1BZJ9</accession>
<dbReference type="RefSeq" id="WP_136826900.1">
    <property type="nucleotide sequence ID" value="NZ_SWBP01000004.1"/>
</dbReference>
<keyword evidence="2" id="KW-0418">Kinase</keyword>
<evidence type="ECO:0000256" key="2">
    <source>
        <dbReference type="ARBA" id="ARBA00022777"/>
    </source>
</evidence>
<dbReference type="OrthoDB" id="9778366at2"/>
<evidence type="ECO:0000259" key="7">
    <source>
        <dbReference type="Pfam" id="PF07730"/>
    </source>
</evidence>
<dbReference type="PANTHER" id="PTHR24421">
    <property type="entry name" value="NITRATE/NITRITE SENSOR PROTEIN NARX-RELATED"/>
    <property type="match status" value="1"/>
</dbReference>
<dbReference type="PANTHER" id="PTHR24421:SF40">
    <property type="entry name" value="SENSOR HISTIDINE KINASE YHCY"/>
    <property type="match status" value="1"/>
</dbReference>
<dbReference type="EMBL" id="SWBP01000004">
    <property type="protein sequence ID" value="TKB96936.1"/>
    <property type="molecule type" value="Genomic_DNA"/>
</dbReference>
<reference evidence="8 9" key="1">
    <citation type="submission" date="2019-04" db="EMBL/GenBank/DDBJ databases">
        <title>Pedobacter sp. AR-3-17 sp. nov., isolated from Arctic soil.</title>
        <authorList>
            <person name="Dahal R.H."/>
            <person name="Kim D.-U."/>
        </authorList>
    </citation>
    <scope>NUCLEOTIDE SEQUENCE [LARGE SCALE GENOMIC DNA]</scope>
    <source>
        <strain evidence="8 9">AR-3-17</strain>
    </source>
</reference>
<feature type="repeat" description="TPR" evidence="4">
    <location>
        <begin position="233"/>
        <end position="266"/>
    </location>
</feature>
<dbReference type="Pfam" id="PF13424">
    <property type="entry name" value="TPR_12"/>
    <property type="match status" value="2"/>
</dbReference>
<feature type="repeat" description="TPR" evidence="4">
    <location>
        <begin position="153"/>
        <end position="186"/>
    </location>
</feature>
<dbReference type="Proteomes" id="UP000308181">
    <property type="component" value="Unassembled WGS sequence"/>
</dbReference>
<keyword evidence="3" id="KW-0902">Two-component regulatory system</keyword>
<dbReference type="InterPro" id="IPR011990">
    <property type="entry name" value="TPR-like_helical_dom_sf"/>
</dbReference>